<dbReference type="STRING" id="40754.THII_1293"/>
<protein>
    <submittedName>
        <fullName evidence="1">Uncharacterized protein</fullName>
    </submittedName>
</protein>
<keyword evidence="2" id="KW-1185">Reference proteome</keyword>
<dbReference type="EMBL" id="AP014633">
    <property type="protein sequence ID" value="BAP55590.1"/>
    <property type="molecule type" value="Genomic_DNA"/>
</dbReference>
<sequence>MNVYTISTQALEKIDIILFRSMLQLVQKQLNAVWNMDSSAKIVLVDIEQPEGKAFWESQLTRPEILMIAYAKKNFKDTRWFLPKPIRVQPLVNLLNAIATQMTSQSLQTTPLPRDDKTFPLTNKLINLDSAEKSSHSGSTDYLFDPSKYLLGLIQAAVQTGQPKRFGCAGLPPLYVLPNEQRCFTSLIHMGQIDSSQRILYGAFAEHIESVDLSLEILQQEVKQQKLQPYPLETILWLTTLYASHGRLIHEQAQDNFIQLKQWPNFINLPHHPVHINLAAFMLRHTADLKTISAKTHVLLPSVIDFVNACQIIGLIIEEKHSKRIEDKHLPEQKRQLFKSILKRLRQ</sequence>
<organism evidence="1 2">
    <name type="scientific">Thioploca ingrica</name>
    <dbReference type="NCBI Taxonomy" id="40754"/>
    <lineage>
        <taxon>Bacteria</taxon>
        <taxon>Pseudomonadati</taxon>
        <taxon>Pseudomonadota</taxon>
        <taxon>Gammaproteobacteria</taxon>
        <taxon>Thiotrichales</taxon>
        <taxon>Thiotrichaceae</taxon>
        <taxon>Thioploca</taxon>
    </lineage>
</organism>
<dbReference type="Proteomes" id="UP000031623">
    <property type="component" value="Chromosome"/>
</dbReference>
<gene>
    <name evidence="1" type="ORF">THII_1293</name>
</gene>
<name>A0A090AKM1_9GAMM</name>
<accession>A0A090AKM1</accession>
<dbReference type="HOGENOM" id="CLU_770887_0_0_6"/>
<reference evidence="1 2" key="1">
    <citation type="journal article" date="2014" name="ISME J.">
        <title>Ecophysiology of Thioploca ingrica as revealed by the complete genome sequence supplemented with proteomic evidence.</title>
        <authorList>
            <person name="Kojima H."/>
            <person name="Ogura Y."/>
            <person name="Yamamoto N."/>
            <person name="Togashi T."/>
            <person name="Mori H."/>
            <person name="Watanabe T."/>
            <person name="Nemoto F."/>
            <person name="Kurokawa K."/>
            <person name="Hayashi T."/>
            <person name="Fukui M."/>
        </authorList>
    </citation>
    <scope>NUCLEOTIDE SEQUENCE [LARGE SCALE GENOMIC DNA]</scope>
</reference>
<evidence type="ECO:0000313" key="1">
    <source>
        <dbReference type="EMBL" id="BAP55590.1"/>
    </source>
</evidence>
<evidence type="ECO:0000313" key="2">
    <source>
        <dbReference type="Proteomes" id="UP000031623"/>
    </source>
</evidence>
<dbReference type="AlphaFoldDB" id="A0A090AKM1"/>
<dbReference type="KEGG" id="tig:THII_1293"/>
<proteinExistence type="predicted"/>